<feature type="region of interest" description="Disordered" evidence="3">
    <location>
        <begin position="112"/>
        <end position="145"/>
    </location>
</feature>
<gene>
    <name evidence="4" type="ORF">J0895_05100</name>
</gene>
<feature type="region of interest" description="Disordered" evidence="3">
    <location>
        <begin position="1"/>
        <end position="27"/>
    </location>
</feature>
<proteinExistence type="predicted"/>
<evidence type="ECO:0000256" key="3">
    <source>
        <dbReference type="SAM" id="MobiDB-lite"/>
    </source>
</evidence>
<dbReference type="PANTHER" id="PTHR34654:SF1">
    <property type="entry name" value="RNA-BINDING PROTEIN KHPA"/>
    <property type="match status" value="1"/>
</dbReference>
<protein>
    <submittedName>
        <fullName evidence="4">KH domain-containing protein</fullName>
    </submittedName>
</protein>
<organism evidence="4 5">
    <name type="scientific">Phormidium pseudopriestleyi FRX01</name>
    <dbReference type="NCBI Taxonomy" id="1759528"/>
    <lineage>
        <taxon>Bacteria</taxon>
        <taxon>Bacillati</taxon>
        <taxon>Cyanobacteriota</taxon>
        <taxon>Cyanophyceae</taxon>
        <taxon>Oscillatoriophycideae</taxon>
        <taxon>Oscillatoriales</taxon>
        <taxon>Oscillatoriaceae</taxon>
        <taxon>Phormidium</taxon>
    </lineage>
</organism>
<reference evidence="4 5" key="1">
    <citation type="submission" date="2021-03" db="EMBL/GenBank/DDBJ databases">
        <title>Metabolic Capacity of the Antarctic Cyanobacterium Phormidium pseudopriestleyi that Sustains Oxygenic Photosynthesis in the Presence of Hydrogen Sulfide.</title>
        <authorList>
            <person name="Lumian J.E."/>
            <person name="Jungblut A.D."/>
            <person name="Dillon M.L."/>
            <person name="Hawes I."/>
            <person name="Doran P.T."/>
            <person name="Mackey T.J."/>
            <person name="Dick G.J."/>
            <person name="Grettenberger C.L."/>
            <person name="Sumner D.Y."/>
        </authorList>
    </citation>
    <scope>NUCLEOTIDE SEQUENCE [LARGE SCALE GENOMIC DNA]</scope>
    <source>
        <strain evidence="4 5">FRX01</strain>
    </source>
</reference>
<accession>A0ABS3FQ56</accession>
<name>A0ABS3FQ56_9CYAN</name>
<evidence type="ECO:0000256" key="1">
    <source>
        <dbReference type="ARBA" id="ARBA00022490"/>
    </source>
</evidence>
<dbReference type="EMBL" id="JAFLQW010000133">
    <property type="protein sequence ID" value="MBO0348492.1"/>
    <property type="molecule type" value="Genomic_DNA"/>
</dbReference>
<dbReference type="Pfam" id="PF13083">
    <property type="entry name" value="KH_KhpA-B"/>
    <property type="match status" value="1"/>
</dbReference>
<feature type="compositionally biased region" description="Polar residues" evidence="3">
    <location>
        <begin position="113"/>
        <end position="129"/>
    </location>
</feature>
<comment type="caution">
    <text evidence="4">The sequence shown here is derived from an EMBL/GenBank/DDBJ whole genome shotgun (WGS) entry which is preliminary data.</text>
</comment>
<dbReference type="InterPro" id="IPR020627">
    <property type="entry name" value="KhpA"/>
</dbReference>
<sequence>MPEPLPNSINEPLTPQESSEGEKKKPRPDYKGLVCFLVEPLLETPESLRVDCELLVGVPKVWIRMAFEDPEKGRVFGRGGRNMHAVRTILEAAALDAGFAMYLDIYGGWPSDRASSSDGPESKTTTSPAVRNGPVRPAPKLADRS</sequence>
<evidence type="ECO:0000313" key="5">
    <source>
        <dbReference type="Proteomes" id="UP000664844"/>
    </source>
</evidence>
<keyword evidence="2" id="KW-0694">RNA-binding</keyword>
<keyword evidence="5" id="KW-1185">Reference proteome</keyword>
<dbReference type="PANTHER" id="PTHR34654">
    <property type="entry name" value="UPF0109 PROTEIN SCO5592"/>
    <property type="match status" value="1"/>
</dbReference>
<dbReference type="Proteomes" id="UP000664844">
    <property type="component" value="Unassembled WGS sequence"/>
</dbReference>
<dbReference type="RefSeq" id="WP_207087038.1">
    <property type="nucleotide sequence ID" value="NZ_JAFLQW010000133.1"/>
</dbReference>
<feature type="compositionally biased region" description="Polar residues" evidence="3">
    <location>
        <begin position="7"/>
        <end position="18"/>
    </location>
</feature>
<evidence type="ECO:0000313" key="4">
    <source>
        <dbReference type="EMBL" id="MBO0348492.1"/>
    </source>
</evidence>
<evidence type="ECO:0000256" key="2">
    <source>
        <dbReference type="ARBA" id="ARBA00022884"/>
    </source>
</evidence>
<keyword evidence="1" id="KW-0963">Cytoplasm</keyword>